<evidence type="ECO:0000256" key="5">
    <source>
        <dbReference type="ARBA" id="ARBA00022729"/>
    </source>
</evidence>
<dbReference type="EMBL" id="HACA01020867">
    <property type="protein sequence ID" value="CDW38228.1"/>
    <property type="molecule type" value="Transcribed_RNA"/>
</dbReference>
<dbReference type="PROSITE" id="PS51450">
    <property type="entry name" value="LRR"/>
    <property type="match status" value="1"/>
</dbReference>
<evidence type="ECO:0000259" key="13">
    <source>
        <dbReference type="PROSITE" id="PS50104"/>
    </source>
</evidence>
<keyword evidence="3" id="KW-0433">Leucine-rich repeat</keyword>
<dbReference type="GO" id="GO:0007165">
    <property type="term" value="P:signal transduction"/>
    <property type="evidence" value="ECO:0007669"/>
    <property type="project" value="InterPro"/>
</dbReference>
<evidence type="ECO:0000256" key="7">
    <source>
        <dbReference type="ARBA" id="ARBA00022989"/>
    </source>
</evidence>
<dbReference type="Gene3D" id="3.80.10.10">
    <property type="entry name" value="Ribonuclease Inhibitor"/>
    <property type="match status" value="2"/>
</dbReference>
<evidence type="ECO:0000256" key="11">
    <source>
        <dbReference type="SAM" id="MobiDB-lite"/>
    </source>
</evidence>
<dbReference type="InterPro" id="IPR003591">
    <property type="entry name" value="Leu-rich_rpt_typical-subtyp"/>
</dbReference>
<dbReference type="Pfam" id="PF13855">
    <property type="entry name" value="LRR_8"/>
    <property type="match status" value="1"/>
</dbReference>
<name>A0A0K2UJ20_LEPSM</name>
<keyword evidence="6" id="KW-0677">Repeat</keyword>
<accession>A0A0K2UJ20</accession>
<organism evidence="14">
    <name type="scientific">Lepeophtheirus salmonis</name>
    <name type="common">Salmon louse</name>
    <name type="synonym">Caligus salmonis</name>
    <dbReference type="NCBI Taxonomy" id="72036"/>
    <lineage>
        <taxon>Eukaryota</taxon>
        <taxon>Metazoa</taxon>
        <taxon>Ecdysozoa</taxon>
        <taxon>Arthropoda</taxon>
        <taxon>Crustacea</taxon>
        <taxon>Multicrustacea</taxon>
        <taxon>Hexanauplia</taxon>
        <taxon>Copepoda</taxon>
        <taxon>Siphonostomatoida</taxon>
        <taxon>Caligidae</taxon>
        <taxon>Lepeophtheirus</taxon>
    </lineage>
</organism>
<dbReference type="PANTHER" id="PTHR24365:SF541">
    <property type="entry name" value="PROTEIN TOLL-RELATED"/>
    <property type="match status" value="1"/>
</dbReference>
<dbReference type="InterPro" id="IPR035897">
    <property type="entry name" value="Toll_tir_struct_dom_sf"/>
</dbReference>
<evidence type="ECO:0000256" key="10">
    <source>
        <dbReference type="ARBA" id="ARBA00023180"/>
    </source>
</evidence>
<dbReference type="InterPro" id="IPR000157">
    <property type="entry name" value="TIR_dom"/>
</dbReference>
<sequence>QVNFQNNAINQIAPNTFSDLNNLTNADLSNNQISKMAINSMALKLNAGKSATLRLANNPLVCDCDMEWLQRINDLSQSSPRQYPQVLDLENLSCTLINKHSKPGDGNEKPLVPLLSVRPDQFICEYDVHCFALCLCCEFFACDCRMRCSEGCSCYHDQTWSDNIINCGNRNHSKVPDMIPMDATSIYLDGNPQLTDISGDTFIGRKHLTSLYLNNSGITEISNRTFSGLAELLILRLDGNELETLTGGEFTDLQSLKELYLHDNMLTSVSGETFKPLTDLEILTLHGNKLNTLAVGNIIPADASAQAGIQQLSMTGNPWTCSCDFVQDVQQVLKEHRDRIVDVDKLECETEGEIVNIGKYNVTCADVMAVRSVDGLVIGLIPLIIIAFLFMLALLTLCCLALCCRNQLYAWMNSKYGFRLTGPIDAHDKERKYDAYIHYAPSDDQFTRQLLTRNLDEYRLCLRHRDIDEKSASALASAAKSSGRVVLLGTPAYLADKAAQSEMATVVDAVAPRKRPDQILVILKEDVLGAGMSGGGPRRQEELKRKLQESSLLKDATFMTWGSESFWNRFRYNLPEHPLDADINKKNQQFSNISSHTNGVKTTTSTLSPASNPFLDEEDSKTATNVSNTYTSSLAAPTLGTAATAAAHRSSSTTLSRNIENISSSHHQSSHVVNNSSASTMRINEKSSHNEDYDDMWTYLKGGGTTNVQGSGGSSLSTRSTTDGMAENTGVILTTNNVSNNAYSGSSQTNRTSASNRFVNLSSSSAGLPPSHAAATASSSAINNNNTLSSNAGAMILRDGGQYGTIGSGGGLEGGGHTTTTTTTTTVIKRHIVENPFDNFLDLPPNSSSTKHLLPHSHLSDSDYMSVSEPIYHTLDARGRLIEEGCSKVKKQSTVYMDNDLKVVYPSKVGGGNGGGSGIISSSGLSSSGLIGSITNAAGEGNDDEEERLLGGDRREYFSSSSSNYVPSPAPGSLSRSSNNHHQRSTTTRFGGTSDYDKFRTTDRHDSSATNERGFGNGGTST</sequence>
<evidence type="ECO:0000313" key="14">
    <source>
        <dbReference type="EMBL" id="CDW38228.1"/>
    </source>
</evidence>
<dbReference type="PANTHER" id="PTHR24365">
    <property type="entry name" value="TOLL-LIKE RECEPTOR"/>
    <property type="match status" value="1"/>
</dbReference>
<dbReference type="SUPFAM" id="SSF52058">
    <property type="entry name" value="L domain-like"/>
    <property type="match status" value="2"/>
</dbReference>
<reference evidence="14" key="1">
    <citation type="submission" date="2014-05" db="EMBL/GenBank/DDBJ databases">
        <authorList>
            <person name="Chronopoulou M."/>
        </authorList>
    </citation>
    <scope>NUCLEOTIDE SEQUENCE</scope>
    <source>
        <tissue evidence="14">Whole organism</tissue>
    </source>
</reference>
<feature type="domain" description="TIR" evidence="13">
    <location>
        <begin position="431"/>
        <end position="551"/>
    </location>
</feature>
<evidence type="ECO:0000256" key="6">
    <source>
        <dbReference type="ARBA" id="ARBA00022737"/>
    </source>
</evidence>
<feature type="region of interest" description="Disordered" evidence="11">
    <location>
        <begin position="593"/>
        <end position="615"/>
    </location>
</feature>
<dbReference type="OrthoDB" id="2015831at2759"/>
<dbReference type="InterPro" id="IPR032675">
    <property type="entry name" value="LRR_dom_sf"/>
</dbReference>
<evidence type="ECO:0000256" key="1">
    <source>
        <dbReference type="ARBA" id="ARBA00004167"/>
    </source>
</evidence>
<evidence type="ECO:0000256" key="12">
    <source>
        <dbReference type="SAM" id="Phobius"/>
    </source>
</evidence>
<evidence type="ECO:0000256" key="8">
    <source>
        <dbReference type="ARBA" id="ARBA00023136"/>
    </source>
</evidence>
<keyword evidence="4 12" id="KW-0812">Transmembrane</keyword>
<dbReference type="GO" id="GO:0038023">
    <property type="term" value="F:signaling receptor activity"/>
    <property type="evidence" value="ECO:0007669"/>
    <property type="project" value="TreeGrafter"/>
</dbReference>
<comment type="similarity">
    <text evidence="2">Belongs to the Toll-like receptor family.</text>
</comment>
<dbReference type="GO" id="GO:0005886">
    <property type="term" value="C:plasma membrane"/>
    <property type="evidence" value="ECO:0007669"/>
    <property type="project" value="TreeGrafter"/>
</dbReference>
<evidence type="ECO:0000256" key="3">
    <source>
        <dbReference type="ARBA" id="ARBA00022614"/>
    </source>
</evidence>
<evidence type="ECO:0000256" key="4">
    <source>
        <dbReference type="ARBA" id="ARBA00022692"/>
    </source>
</evidence>
<evidence type="ECO:0000256" key="9">
    <source>
        <dbReference type="ARBA" id="ARBA00023170"/>
    </source>
</evidence>
<feature type="non-terminal residue" evidence="14">
    <location>
        <position position="1022"/>
    </location>
</feature>
<keyword evidence="8 12" id="KW-0472">Membrane</keyword>
<feature type="compositionally biased region" description="Basic and acidic residues" evidence="11">
    <location>
        <begin position="995"/>
        <end position="1007"/>
    </location>
</feature>
<feature type="compositionally biased region" description="Polar residues" evidence="11">
    <location>
        <begin position="593"/>
        <end position="611"/>
    </location>
</feature>
<keyword evidence="7 12" id="KW-1133">Transmembrane helix</keyword>
<protein>
    <submittedName>
        <fullName evidence="14">Slit homolog 2 proteinlike [Apis florea]</fullName>
    </submittedName>
</protein>
<dbReference type="PROSITE" id="PS50104">
    <property type="entry name" value="TIR"/>
    <property type="match status" value="1"/>
</dbReference>
<feature type="non-terminal residue" evidence="14">
    <location>
        <position position="1"/>
    </location>
</feature>
<keyword evidence="9" id="KW-0675">Receptor</keyword>
<dbReference type="InterPro" id="IPR001611">
    <property type="entry name" value="Leu-rich_rpt"/>
</dbReference>
<feature type="transmembrane region" description="Helical" evidence="12">
    <location>
        <begin position="376"/>
        <end position="403"/>
    </location>
</feature>
<dbReference type="AlphaFoldDB" id="A0A0K2UJ20"/>
<keyword evidence="10" id="KW-0325">Glycoprotein</keyword>
<dbReference type="SMART" id="SM00369">
    <property type="entry name" value="LRR_TYP"/>
    <property type="match status" value="5"/>
</dbReference>
<evidence type="ECO:0000256" key="2">
    <source>
        <dbReference type="ARBA" id="ARBA00009634"/>
    </source>
</evidence>
<proteinExistence type="inferred from homology"/>
<keyword evidence="5" id="KW-0732">Signal</keyword>
<dbReference type="SUPFAM" id="SSF52200">
    <property type="entry name" value="Toll/Interleukin receptor TIR domain"/>
    <property type="match status" value="1"/>
</dbReference>
<comment type="subcellular location">
    <subcellularLocation>
        <location evidence="1">Membrane</location>
        <topology evidence="1">Single-pass membrane protein</topology>
    </subcellularLocation>
</comment>
<dbReference type="Gene3D" id="3.40.50.10140">
    <property type="entry name" value="Toll/interleukin-1 receptor homology (TIR) domain"/>
    <property type="match status" value="1"/>
</dbReference>
<feature type="region of interest" description="Disordered" evidence="11">
    <location>
        <begin position="957"/>
        <end position="1022"/>
    </location>
</feature>